<dbReference type="Pfam" id="PF10609">
    <property type="entry name" value="ParA"/>
    <property type="match status" value="1"/>
</dbReference>
<keyword evidence="8" id="KW-0378">Hydrolase</keyword>
<dbReference type="PANTHER" id="PTHR42961">
    <property type="entry name" value="IRON-SULFUR PROTEIN NUBPL"/>
    <property type="match status" value="1"/>
</dbReference>
<dbReference type="GO" id="GO:0140663">
    <property type="term" value="F:ATP-dependent FeS chaperone activity"/>
    <property type="evidence" value="ECO:0007669"/>
    <property type="project" value="InterPro"/>
</dbReference>
<protein>
    <submittedName>
        <fullName evidence="8">p-loop containing nucleoside triphosphate hydrolase</fullName>
    </submittedName>
</protein>
<keyword evidence="1" id="KW-0479">Metal-binding</keyword>
<feature type="domain" description="Gamma-butyrobetaine hydroxylase-like N-terminal" evidence="7">
    <location>
        <begin position="342"/>
        <end position="413"/>
    </location>
</feature>
<dbReference type="AlphaFoldDB" id="A0A0V0R503"/>
<keyword evidence="2" id="KW-0547">Nucleotide-binding</keyword>
<dbReference type="InterPro" id="IPR027417">
    <property type="entry name" value="P-loop_NTPase"/>
</dbReference>
<dbReference type="GO" id="GO:0046872">
    <property type="term" value="F:metal ion binding"/>
    <property type="evidence" value="ECO:0007669"/>
    <property type="project" value="UniProtKB-KW"/>
</dbReference>
<dbReference type="PROSITE" id="PS01215">
    <property type="entry name" value="MRP"/>
    <property type="match status" value="1"/>
</dbReference>
<dbReference type="InterPro" id="IPR000808">
    <property type="entry name" value="Mrp-like_CS"/>
</dbReference>
<dbReference type="Pfam" id="PF06155">
    <property type="entry name" value="GBBH-like_N"/>
    <property type="match status" value="1"/>
</dbReference>
<dbReference type="Gene3D" id="3.40.50.300">
    <property type="entry name" value="P-loop containing nucleotide triphosphate hydrolases"/>
    <property type="match status" value="1"/>
</dbReference>
<evidence type="ECO:0000313" key="9">
    <source>
        <dbReference type="Proteomes" id="UP000054937"/>
    </source>
</evidence>
<sequence>MGYIVGIDINSKGEVHIYLKLDENYRKIRNIIKQILAETSWIKSLKITIASQDSEKKSQFKGGLERVKKIIAVSSCKGGVGKSTIAINLACMLQKQGKKVGIYDADIYGPSLPTLIKKEDSRLYSPESDSTAILPIEYEGMKAMSYGFASTDKAMIRGPQVTGIVKQLLTKTQWGDLDYLVVDFPPGTGDIQLTLCQEVKFDGAVIVTTPQKLSFMDVVKGIKMFDVLQVPTIAIVENMSEYVCDQCDKHHKFFGQGHLAQIKNQFGIERSLQLPLFNYLALCSDAGQPAVHILPEKHTVYNKFKNLSDMVVQELIAISKNPKYDIGTVMEGNKQIIVVKQGNEIMKKIDAWELRRSCQCASCVDEFTGKKIIKDNEIEKDVQAFEIQQTGNYAVTVQWSDGHNTSIYPYKTMLSDQIDSAN</sequence>
<dbReference type="HAMAP" id="MF_02040">
    <property type="entry name" value="Mrp_NBP35"/>
    <property type="match status" value="1"/>
</dbReference>
<accession>A0A0V0R503</accession>
<organism evidence="8 9">
    <name type="scientific">Pseudocohnilembus persalinus</name>
    <name type="common">Ciliate</name>
    <dbReference type="NCBI Taxonomy" id="266149"/>
    <lineage>
        <taxon>Eukaryota</taxon>
        <taxon>Sar</taxon>
        <taxon>Alveolata</taxon>
        <taxon>Ciliophora</taxon>
        <taxon>Intramacronucleata</taxon>
        <taxon>Oligohymenophorea</taxon>
        <taxon>Scuticociliatia</taxon>
        <taxon>Philasterida</taxon>
        <taxon>Pseudocohnilembidae</taxon>
        <taxon>Pseudocohnilembus</taxon>
    </lineage>
</organism>
<dbReference type="OrthoDB" id="1741334at2759"/>
<name>A0A0V0R503_PSEPJ</name>
<keyword evidence="5" id="KW-0411">Iron-sulfur</keyword>
<evidence type="ECO:0000259" key="7">
    <source>
        <dbReference type="Pfam" id="PF06155"/>
    </source>
</evidence>
<dbReference type="GO" id="GO:0016226">
    <property type="term" value="P:iron-sulfur cluster assembly"/>
    <property type="evidence" value="ECO:0007669"/>
    <property type="project" value="InterPro"/>
</dbReference>
<dbReference type="Proteomes" id="UP000054937">
    <property type="component" value="Unassembled WGS sequence"/>
</dbReference>
<dbReference type="GO" id="GO:0016787">
    <property type="term" value="F:hydrolase activity"/>
    <property type="evidence" value="ECO:0007669"/>
    <property type="project" value="UniProtKB-KW"/>
</dbReference>
<evidence type="ECO:0000256" key="3">
    <source>
        <dbReference type="ARBA" id="ARBA00022840"/>
    </source>
</evidence>
<dbReference type="FunCoup" id="A0A0V0R503">
    <property type="interactions" value="19"/>
</dbReference>
<keyword evidence="4" id="KW-0408">Iron</keyword>
<reference evidence="8 9" key="1">
    <citation type="journal article" date="2015" name="Sci. Rep.">
        <title>Genome of the facultative scuticociliatosis pathogen Pseudocohnilembus persalinus provides insight into its virulence through horizontal gene transfer.</title>
        <authorList>
            <person name="Xiong J."/>
            <person name="Wang G."/>
            <person name="Cheng J."/>
            <person name="Tian M."/>
            <person name="Pan X."/>
            <person name="Warren A."/>
            <person name="Jiang C."/>
            <person name="Yuan D."/>
            <person name="Miao W."/>
        </authorList>
    </citation>
    <scope>NUCLEOTIDE SEQUENCE [LARGE SCALE GENOMIC DNA]</scope>
    <source>
        <strain evidence="8">36N120E</strain>
    </source>
</reference>
<comment type="caution">
    <text evidence="8">The sequence shown here is derived from an EMBL/GenBank/DDBJ whole genome shotgun (WGS) entry which is preliminary data.</text>
</comment>
<evidence type="ECO:0000256" key="4">
    <source>
        <dbReference type="ARBA" id="ARBA00023004"/>
    </source>
</evidence>
<keyword evidence="3" id="KW-0067">ATP-binding</keyword>
<dbReference type="SUPFAM" id="SSF52540">
    <property type="entry name" value="P-loop containing nucleoside triphosphate hydrolases"/>
    <property type="match status" value="1"/>
</dbReference>
<dbReference type="CDD" id="cd02037">
    <property type="entry name" value="Mrp_NBP35"/>
    <property type="match status" value="1"/>
</dbReference>
<dbReference type="InterPro" id="IPR044304">
    <property type="entry name" value="NUBPL-like"/>
</dbReference>
<evidence type="ECO:0000256" key="5">
    <source>
        <dbReference type="ARBA" id="ARBA00023014"/>
    </source>
</evidence>
<dbReference type="Gene3D" id="3.30.2020.30">
    <property type="match status" value="1"/>
</dbReference>
<dbReference type="InterPro" id="IPR033756">
    <property type="entry name" value="YlxH/NBP35"/>
</dbReference>
<dbReference type="GO" id="GO:0051539">
    <property type="term" value="F:4 iron, 4 sulfur cluster binding"/>
    <property type="evidence" value="ECO:0007669"/>
    <property type="project" value="TreeGrafter"/>
</dbReference>
<evidence type="ECO:0000256" key="2">
    <source>
        <dbReference type="ARBA" id="ARBA00022741"/>
    </source>
</evidence>
<evidence type="ECO:0000256" key="6">
    <source>
        <dbReference type="ARBA" id="ARBA00024036"/>
    </source>
</evidence>
<dbReference type="InterPro" id="IPR010376">
    <property type="entry name" value="GBBH-like_N"/>
</dbReference>
<dbReference type="InParanoid" id="A0A0V0R503"/>
<keyword evidence="9" id="KW-1185">Reference proteome</keyword>
<evidence type="ECO:0000256" key="1">
    <source>
        <dbReference type="ARBA" id="ARBA00022723"/>
    </source>
</evidence>
<dbReference type="GO" id="GO:0005524">
    <property type="term" value="F:ATP binding"/>
    <property type="evidence" value="ECO:0007669"/>
    <property type="project" value="UniProtKB-KW"/>
</dbReference>
<dbReference type="OMA" id="WSEEINE"/>
<dbReference type="PANTHER" id="PTHR42961:SF2">
    <property type="entry name" value="IRON-SULFUR PROTEIN NUBPL"/>
    <property type="match status" value="1"/>
</dbReference>
<dbReference type="EMBL" id="LDAU01000048">
    <property type="protein sequence ID" value="KRX09559.1"/>
    <property type="molecule type" value="Genomic_DNA"/>
</dbReference>
<dbReference type="InterPro" id="IPR019591">
    <property type="entry name" value="Mrp/NBP35_ATP-bd"/>
</dbReference>
<dbReference type="InterPro" id="IPR038492">
    <property type="entry name" value="GBBH-like_N_sf"/>
</dbReference>
<comment type="similarity">
    <text evidence="6">Belongs to the Mrp/NBP35 ATP-binding proteins family.</text>
</comment>
<evidence type="ECO:0000313" key="8">
    <source>
        <dbReference type="EMBL" id="KRX09559.1"/>
    </source>
</evidence>
<gene>
    <name evidence="8" type="ORF">PPERSA_12302</name>
</gene>
<proteinExistence type="inferred from homology"/>
<dbReference type="FunFam" id="3.40.50.300:FF:001119">
    <property type="entry name" value="Iron-sulfur cluster carrier protein"/>
    <property type="match status" value="1"/>
</dbReference>